<reference evidence="2" key="1">
    <citation type="submission" date="2021-02" db="EMBL/GenBank/DDBJ databases">
        <authorList>
            <person name="Dougan E. K."/>
            <person name="Rhodes N."/>
            <person name="Thang M."/>
            <person name="Chan C."/>
        </authorList>
    </citation>
    <scope>NUCLEOTIDE SEQUENCE</scope>
</reference>
<protein>
    <submittedName>
        <fullName evidence="2">Uncharacterized protein</fullName>
    </submittedName>
</protein>
<feature type="compositionally biased region" description="Polar residues" evidence="1">
    <location>
        <begin position="107"/>
        <end position="120"/>
    </location>
</feature>
<feature type="compositionally biased region" description="Polar residues" evidence="1">
    <location>
        <begin position="1"/>
        <end position="14"/>
    </location>
</feature>
<evidence type="ECO:0000256" key="1">
    <source>
        <dbReference type="SAM" id="MobiDB-lite"/>
    </source>
</evidence>
<feature type="region of interest" description="Disordered" evidence="1">
    <location>
        <begin position="97"/>
        <end position="125"/>
    </location>
</feature>
<evidence type="ECO:0000313" key="2">
    <source>
        <dbReference type="EMBL" id="CAE8740940.1"/>
    </source>
</evidence>
<dbReference type="AlphaFoldDB" id="A0A813LVF3"/>
<feature type="region of interest" description="Disordered" evidence="1">
    <location>
        <begin position="446"/>
        <end position="499"/>
    </location>
</feature>
<organism evidence="2 3">
    <name type="scientific">Polarella glacialis</name>
    <name type="common">Dinoflagellate</name>
    <dbReference type="NCBI Taxonomy" id="89957"/>
    <lineage>
        <taxon>Eukaryota</taxon>
        <taxon>Sar</taxon>
        <taxon>Alveolata</taxon>
        <taxon>Dinophyceae</taxon>
        <taxon>Suessiales</taxon>
        <taxon>Suessiaceae</taxon>
        <taxon>Polarella</taxon>
    </lineage>
</organism>
<accession>A0A813LVF3</accession>
<evidence type="ECO:0000313" key="3">
    <source>
        <dbReference type="Proteomes" id="UP000626109"/>
    </source>
</evidence>
<name>A0A813LVF3_POLGL</name>
<comment type="caution">
    <text evidence="2">The sequence shown here is derived from an EMBL/GenBank/DDBJ whole genome shotgun (WGS) entry which is preliminary data.</text>
</comment>
<gene>
    <name evidence="2" type="ORF">PGLA2088_LOCUS50235</name>
</gene>
<dbReference type="EMBL" id="CAJNNW010037336">
    <property type="protein sequence ID" value="CAE8740940.1"/>
    <property type="molecule type" value="Genomic_DNA"/>
</dbReference>
<feature type="region of interest" description="Disordered" evidence="1">
    <location>
        <begin position="1"/>
        <end position="22"/>
    </location>
</feature>
<proteinExistence type="predicted"/>
<sequence length="516" mass="55325">MASIAHSWQSNSGSAWAAGGKQTGSPALEWLLEQRLQAQRRVGSPPQSLPLLGLKAEVAQSSIKAAKSCKKGEVVFVAEALACVYEDEVSAAKKQKQSYACARKPETSTGKPATNTQEETAPQHGSLLGKLVEQLPRTAGARALVAAWGLGPGSESSEVSRAFQQYSQSTWCFQQAGSSSRIPGLVIFSFSGLLQHSQEPALVFTYVANGCIAVAARDPQEDEALTACLAQWRFDEASHRRELVASGACQACIWPKALPPPDSVQMAAAAHFLAAMERVAWAELEDETAQQASMARLREWLAEFDVGSRGSSRRQSSLLKDSPYLCLRAHCLALHLCTGSHRLDAAWDSALRVMELLPGSHLPLHEASELCVALALLGAALAFQQGQPDRAQQLFWAGSGLLAELFSLDSSSDRDRCWDLWMKTFLPDPLLGAALGALTTARSAAKDPGVVQETSRDPLGLSSYEDAESYEPWEGGQEPQEALSDMESTGVAVAAGQPVDQAEVETLLSSGFLEMD</sequence>
<dbReference type="Proteomes" id="UP000626109">
    <property type="component" value="Unassembled WGS sequence"/>
</dbReference>